<dbReference type="OrthoDB" id="2330183at2"/>
<reference evidence="1 2" key="1">
    <citation type="submission" date="2016-10" db="EMBL/GenBank/DDBJ databases">
        <authorList>
            <person name="de Groot N.N."/>
        </authorList>
    </citation>
    <scope>NUCLEOTIDE SEQUENCE [LARGE SCALE GENOMIC DNA]</scope>
    <source>
        <strain evidence="1 2">M79</strain>
    </source>
</reference>
<organism evidence="1 2">
    <name type="scientific">Lactococcus garvieae</name>
    <dbReference type="NCBI Taxonomy" id="1363"/>
    <lineage>
        <taxon>Bacteria</taxon>
        <taxon>Bacillati</taxon>
        <taxon>Bacillota</taxon>
        <taxon>Bacilli</taxon>
        <taxon>Lactobacillales</taxon>
        <taxon>Streptococcaceae</taxon>
        <taxon>Lactococcus</taxon>
    </lineage>
</organism>
<dbReference type="EMBL" id="FOTJ01000004">
    <property type="protein sequence ID" value="SFL29372.1"/>
    <property type="molecule type" value="Genomic_DNA"/>
</dbReference>
<dbReference type="Gene3D" id="6.10.140.2190">
    <property type="match status" value="1"/>
</dbReference>
<dbReference type="AlphaFoldDB" id="A0A1I4GH36"/>
<dbReference type="Proteomes" id="UP000181969">
    <property type="component" value="Unassembled WGS sequence"/>
</dbReference>
<evidence type="ECO:0000313" key="1">
    <source>
        <dbReference type="EMBL" id="SFL29372.1"/>
    </source>
</evidence>
<evidence type="ECO:0000313" key="2">
    <source>
        <dbReference type="Proteomes" id="UP000181969"/>
    </source>
</evidence>
<sequence>MTEIQKIYRGMKNGAETIDENFKKVNSKVAQVIAKDLPKERMVAKTGFTVNDISWYRVKNGMLQISCAGLSITANVPAGAWKDVCSLPNASSISSTGDTTTVIMNANNTSYTGARVRVVDGVLRILPETAITPTQYMNDFIIMAID</sequence>
<protein>
    <submittedName>
        <fullName evidence="1">Uncharacterized protein</fullName>
    </submittedName>
</protein>
<gene>
    <name evidence="1" type="ORF">SAMN05216438_10443</name>
</gene>
<name>A0A1I4GH36_9LACT</name>
<dbReference type="RefSeq" id="WP_074750920.1">
    <property type="nucleotide sequence ID" value="NZ_FOTJ01000004.1"/>
</dbReference>
<accession>A0A1I4GH36</accession>
<proteinExistence type="predicted"/>